<gene>
    <name evidence="5" type="ORF">EIP91_004578</name>
</gene>
<comment type="caution">
    <text evidence="5">The sequence shown here is derived from an EMBL/GenBank/DDBJ whole genome shotgun (WGS) entry which is preliminary data.</text>
</comment>
<feature type="domain" description="Molybdopterin cofactor biosynthesis C (MoaC)" evidence="4">
    <location>
        <begin position="39"/>
        <end position="239"/>
    </location>
</feature>
<sequence length="251" mass="26467">MSSTTSSGPTLPASACRAAADSQTQTRLTHIDETGRPAMVDVSQKTPTKRTATASGRIYIPKVAFDLIAPSTGPPSSGDSKNKFESVSHSNDTAQATASEFAELERAKAKARAKGDVLVVAQLAAIMGCKRTSDLIPLCHPLALSHIAVRLHPEHHPNSPASRSESASTSTSEATREPRPSHYSVMCRATVSCEGQTGVEMEALTAVSVGLLTVWDMLKAVAGKEMVIGEIVVESKEGGKSGDFVRTHVRC</sequence>
<dbReference type="GO" id="GO:0006777">
    <property type="term" value="P:Mo-molybdopterin cofactor biosynthetic process"/>
    <property type="evidence" value="ECO:0007669"/>
    <property type="project" value="UniProtKB-KW"/>
</dbReference>
<feature type="region of interest" description="Disordered" evidence="3">
    <location>
        <begin position="70"/>
        <end position="91"/>
    </location>
</feature>
<dbReference type="OrthoDB" id="429626at2759"/>
<feature type="compositionally biased region" description="Low complexity" evidence="3">
    <location>
        <begin position="159"/>
        <end position="173"/>
    </location>
</feature>
<dbReference type="EMBL" id="RWJN01000258">
    <property type="protein sequence ID" value="TCD64070.1"/>
    <property type="molecule type" value="Genomic_DNA"/>
</dbReference>
<organism evidence="5 6">
    <name type="scientific">Steccherinum ochraceum</name>
    <dbReference type="NCBI Taxonomy" id="92696"/>
    <lineage>
        <taxon>Eukaryota</taxon>
        <taxon>Fungi</taxon>
        <taxon>Dikarya</taxon>
        <taxon>Basidiomycota</taxon>
        <taxon>Agaricomycotina</taxon>
        <taxon>Agaricomycetes</taxon>
        <taxon>Polyporales</taxon>
        <taxon>Steccherinaceae</taxon>
        <taxon>Steccherinum</taxon>
    </lineage>
</organism>
<evidence type="ECO:0000256" key="2">
    <source>
        <dbReference type="ARBA" id="ARBA00023150"/>
    </source>
</evidence>
<name>A0A4R0R8J1_9APHY</name>
<evidence type="ECO:0000256" key="1">
    <source>
        <dbReference type="ARBA" id="ARBA00005046"/>
    </source>
</evidence>
<keyword evidence="6" id="KW-1185">Reference proteome</keyword>
<dbReference type="InterPro" id="IPR036522">
    <property type="entry name" value="MoaC_sf"/>
</dbReference>
<dbReference type="STRING" id="92696.A0A4R0R8J1"/>
<keyword evidence="2" id="KW-0501">Molybdenum cofactor biosynthesis</keyword>
<protein>
    <recommendedName>
        <fullName evidence="4">Molybdopterin cofactor biosynthesis C (MoaC) domain-containing protein</fullName>
    </recommendedName>
</protein>
<dbReference type="PANTHER" id="PTHR22960">
    <property type="entry name" value="MOLYBDOPTERIN COFACTOR SYNTHESIS PROTEIN A"/>
    <property type="match status" value="1"/>
</dbReference>
<dbReference type="InterPro" id="IPR050105">
    <property type="entry name" value="MoCo_biosynth_MoaA/MoaC"/>
</dbReference>
<feature type="region of interest" description="Disordered" evidence="3">
    <location>
        <begin position="33"/>
        <end position="53"/>
    </location>
</feature>
<reference evidence="5 6" key="1">
    <citation type="submission" date="2018-11" db="EMBL/GenBank/DDBJ databases">
        <title>Genome assembly of Steccherinum ochraceum LE-BIN_3174, the white-rot fungus of the Steccherinaceae family (The Residual Polyporoid clade, Polyporales, Basidiomycota).</title>
        <authorList>
            <person name="Fedorova T.V."/>
            <person name="Glazunova O.A."/>
            <person name="Landesman E.O."/>
            <person name="Moiseenko K.V."/>
            <person name="Psurtseva N.V."/>
            <person name="Savinova O.S."/>
            <person name="Shakhova N.V."/>
            <person name="Tyazhelova T.V."/>
            <person name="Vasina D.V."/>
        </authorList>
    </citation>
    <scope>NUCLEOTIDE SEQUENCE [LARGE SCALE GENOMIC DNA]</scope>
    <source>
        <strain evidence="5 6">LE-BIN_3174</strain>
    </source>
</reference>
<dbReference type="AlphaFoldDB" id="A0A4R0R8J1"/>
<dbReference type="Gene3D" id="3.30.70.640">
    <property type="entry name" value="Molybdopterin cofactor biosynthesis C (MoaC) domain"/>
    <property type="match status" value="1"/>
</dbReference>
<dbReference type="InterPro" id="IPR002820">
    <property type="entry name" value="Mopterin_CF_biosynth-C_dom"/>
</dbReference>
<comment type="pathway">
    <text evidence="1">Cofactor biosynthesis; molybdopterin biosynthesis.</text>
</comment>
<dbReference type="Pfam" id="PF01967">
    <property type="entry name" value="MoaC"/>
    <property type="match status" value="1"/>
</dbReference>
<dbReference type="UniPathway" id="UPA00344"/>
<feature type="compositionally biased region" description="Polar residues" evidence="3">
    <location>
        <begin position="43"/>
        <end position="53"/>
    </location>
</feature>
<evidence type="ECO:0000256" key="3">
    <source>
        <dbReference type="SAM" id="MobiDB-lite"/>
    </source>
</evidence>
<evidence type="ECO:0000313" key="5">
    <source>
        <dbReference type="EMBL" id="TCD64070.1"/>
    </source>
</evidence>
<evidence type="ECO:0000259" key="4">
    <source>
        <dbReference type="Pfam" id="PF01967"/>
    </source>
</evidence>
<evidence type="ECO:0000313" key="6">
    <source>
        <dbReference type="Proteomes" id="UP000292702"/>
    </source>
</evidence>
<accession>A0A4R0R8J1</accession>
<dbReference type="Proteomes" id="UP000292702">
    <property type="component" value="Unassembled WGS sequence"/>
</dbReference>
<feature type="region of interest" description="Disordered" evidence="3">
    <location>
        <begin position="153"/>
        <end position="181"/>
    </location>
</feature>
<dbReference type="SUPFAM" id="SSF55040">
    <property type="entry name" value="Molybdenum cofactor biosynthesis protein C, MoaC"/>
    <property type="match status" value="2"/>
</dbReference>
<proteinExistence type="predicted"/>